<dbReference type="InterPro" id="IPR052528">
    <property type="entry name" value="Sugar_transport-like"/>
</dbReference>
<dbReference type="AlphaFoldDB" id="A0A2U9IGR2"/>
<dbReference type="Pfam" id="PF07690">
    <property type="entry name" value="MFS_1"/>
    <property type="match status" value="1"/>
</dbReference>
<keyword evidence="3" id="KW-1185">Reference proteome</keyword>
<dbReference type="SUPFAM" id="SSF103473">
    <property type="entry name" value="MFS general substrate transporter"/>
    <property type="match status" value="1"/>
</dbReference>
<dbReference type="PANTHER" id="PTHR23526">
    <property type="entry name" value="INTEGRAL MEMBRANE TRANSPORT PROTEIN-RELATED"/>
    <property type="match status" value="1"/>
</dbReference>
<feature type="transmembrane region" description="Helical" evidence="1">
    <location>
        <begin position="64"/>
        <end position="84"/>
    </location>
</feature>
<keyword evidence="1" id="KW-0812">Transmembrane</keyword>
<feature type="transmembrane region" description="Helical" evidence="1">
    <location>
        <begin position="193"/>
        <end position="211"/>
    </location>
</feature>
<protein>
    <submittedName>
        <fullName evidence="2">MFS transporter</fullName>
    </submittedName>
</protein>
<feature type="transmembrane region" description="Helical" evidence="1">
    <location>
        <begin position="150"/>
        <end position="172"/>
    </location>
</feature>
<dbReference type="GO" id="GO:0022857">
    <property type="term" value="F:transmembrane transporter activity"/>
    <property type="evidence" value="ECO:0007669"/>
    <property type="project" value="InterPro"/>
</dbReference>
<dbReference type="Proteomes" id="UP000248044">
    <property type="component" value="Chromosome"/>
</dbReference>
<dbReference type="InterPro" id="IPR036259">
    <property type="entry name" value="MFS_trans_sf"/>
</dbReference>
<evidence type="ECO:0000256" key="1">
    <source>
        <dbReference type="SAM" id="Phobius"/>
    </source>
</evidence>
<sequence>MKPLRTYIILKNFSLELVQPFISFVSAAYGLIGEQLGLISSAGTVLPSVVQFFLGYVKARAKTLVSFGTFLTGILWLVLSIVPFSIFFTIVYLALDASMGISIFGWYLIMEKVSLTSRGKILAQYSFYSTFGGLIATLITGFIVGERFSLIRYFFIIAGVLTLLDGVISTKFDVDYEVKNTIKINISRELKDYLLISFLFNIVWSLAWPLFPMAQVYVFKMNFSEVAIISVISGSSTLLLQRKIGKLVDKNRKIMMFTGRLALATFPLAYALSTSVYEIYLANVVAGFTNSVNSTAYMSYLYDSSSDVKRSVGIYSAIGGLGDLIGSSIGSILAEYFTSIAGIDSIRLLMLGVGVLRILASIFYLKLPEPKPFKPKIVLK</sequence>
<reference evidence="2 3" key="1">
    <citation type="submission" date="2018-05" db="EMBL/GenBank/DDBJ databases">
        <title>Complete Genome Sequences of Extremely Thermoacidophilic, Metal-Mobilizing Type-Strain Members of the Archaeal Family Sulfolobaceae: Acidianus brierleyi DSM-1651T, Acidianus sulfidivorans DSM-18786T, Metallosphaera hakonensis DSM-7519T, and Metallosphaera prunae DSM-10039T.</title>
        <authorList>
            <person name="Counts J.A."/>
            <person name="Kelly R.M."/>
        </authorList>
    </citation>
    <scope>NUCLEOTIDE SEQUENCE [LARGE SCALE GENOMIC DNA]</scope>
    <source>
        <strain evidence="2 3">DSM 1651</strain>
    </source>
</reference>
<feature type="transmembrane region" description="Helical" evidence="1">
    <location>
        <begin position="12"/>
        <end position="32"/>
    </location>
</feature>
<dbReference type="InterPro" id="IPR011701">
    <property type="entry name" value="MFS"/>
</dbReference>
<organism evidence="2 3">
    <name type="scientific">Acidianus brierleyi</name>
    <dbReference type="NCBI Taxonomy" id="41673"/>
    <lineage>
        <taxon>Archaea</taxon>
        <taxon>Thermoproteota</taxon>
        <taxon>Thermoprotei</taxon>
        <taxon>Sulfolobales</taxon>
        <taxon>Sulfolobaceae</taxon>
        <taxon>Acidianus</taxon>
    </lineage>
</organism>
<dbReference type="Gene3D" id="1.20.1250.20">
    <property type="entry name" value="MFS general substrate transporter like domains"/>
    <property type="match status" value="2"/>
</dbReference>
<dbReference type="EMBL" id="CP029289">
    <property type="protein sequence ID" value="AWR95223.1"/>
    <property type="molecule type" value="Genomic_DNA"/>
</dbReference>
<feature type="transmembrane region" description="Helical" evidence="1">
    <location>
        <begin position="38"/>
        <end position="57"/>
    </location>
</feature>
<feature type="transmembrane region" description="Helical" evidence="1">
    <location>
        <begin position="312"/>
        <end position="334"/>
    </location>
</feature>
<feature type="transmembrane region" description="Helical" evidence="1">
    <location>
        <begin position="346"/>
        <end position="365"/>
    </location>
</feature>
<feature type="transmembrane region" description="Helical" evidence="1">
    <location>
        <begin position="121"/>
        <end position="144"/>
    </location>
</feature>
<dbReference type="OrthoDB" id="117970at2157"/>
<dbReference type="KEGG" id="abri:DFR85_12065"/>
<accession>A0A2U9IGR2</accession>
<feature type="transmembrane region" description="Helical" evidence="1">
    <location>
        <begin position="254"/>
        <end position="273"/>
    </location>
</feature>
<keyword evidence="1" id="KW-1133">Transmembrane helix</keyword>
<keyword evidence="1" id="KW-0472">Membrane</keyword>
<feature type="transmembrane region" description="Helical" evidence="1">
    <location>
        <begin position="223"/>
        <end position="242"/>
    </location>
</feature>
<feature type="transmembrane region" description="Helical" evidence="1">
    <location>
        <begin position="90"/>
        <end position="109"/>
    </location>
</feature>
<evidence type="ECO:0000313" key="2">
    <source>
        <dbReference type="EMBL" id="AWR95223.1"/>
    </source>
</evidence>
<gene>
    <name evidence="2" type="ORF">DFR85_12065</name>
</gene>
<evidence type="ECO:0000313" key="3">
    <source>
        <dbReference type="Proteomes" id="UP000248044"/>
    </source>
</evidence>
<dbReference type="GeneID" id="36832903"/>
<dbReference type="RefSeq" id="WP_110271104.1">
    <property type="nucleotide sequence ID" value="NZ_CP029289.2"/>
</dbReference>
<name>A0A2U9IGR2_9CREN</name>
<proteinExistence type="predicted"/>
<dbReference type="PANTHER" id="PTHR23526:SF2">
    <property type="entry name" value="MAJOR FACILITATOR SUPERFAMILY (MFS) PROFILE DOMAIN-CONTAINING PROTEIN"/>
    <property type="match status" value="1"/>
</dbReference>